<name>A0A2W4WGH5_9CYAN</name>
<dbReference type="AlphaFoldDB" id="A0A2W4WGH5"/>
<protein>
    <recommendedName>
        <fullName evidence="3">Nuclease</fullName>
    </recommendedName>
</protein>
<dbReference type="Proteomes" id="UP000249354">
    <property type="component" value="Unassembled WGS sequence"/>
</dbReference>
<dbReference type="EMBL" id="QBMC01000003">
    <property type="protein sequence ID" value="PZO23201.1"/>
    <property type="molecule type" value="Genomic_DNA"/>
</dbReference>
<proteinExistence type="predicted"/>
<organism evidence="1 2">
    <name type="scientific">Leptolyngbya foveolarum</name>
    <dbReference type="NCBI Taxonomy" id="47253"/>
    <lineage>
        <taxon>Bacteria</taxon>
        <taxon>Bacillati</taxon>
        <taxon>Cyanobacteriota</taxon>
        <taxon>Cyanophyceae</taxon>
        <taxon>Leptolyngbyales</taxon>
        <taxon>Leptolyngbyaceae</taxon>
        <taxon>Leptolyngbya group</taxon>
        <taxon>Leptolyngbya</taxon>
    </lineage>
</organism>
<dbReference type="Gene3D" id="3.40.1460.10">
    <property type="entry name" value="Nuclease A inhibitor-like"/>
    <property type="match status" value="1"/>
</dbReference>
<reference evidence="1 2" key="2">
    <citation type="submission" date="2018-06" db="EMBL/GenBank/DDBJ databases">
        <title>Metagenomic assembly of (sub)arctic Cyanobacteria and their associated microbiome from non-axenic cultures.</title>
        <authorList>
            <person name="Baurain D."/>
        </authorList>
    </citation>
    <scope>NUCLEOTIDE SEQUENCE [LARGE SCALE GENOMIC DNA]</scope>
    <source>
        <strain evidence="1">ULC129bin1</strain>
    </source>
</reference>
<evidence type="ECO:0000313" key="2">
    <source>
        <dbReference type="Proteomes" id="UP000249354"/>
    </source>
</evidence>
<dbReference type="Pfam" id="PF07924">
    <property type="entry name" value="NuiA"/>
    <property type="match status" value="1"/>
</dbReference>
<evidence type="ECO:0008006" key="3">
    <source>
        <dbReference type="Google" id="ProtNLM"/>
    </source>
</evidence>
<dbReference type="InterPro" id="IPR012489">
    <property type="entry name" value="NucleaseA_inhib-like"/>
</dbReference>
<dbReference type="InterPro" id="IPR036587">
    <property type="entry name" value="NucleaseA_inhib-like_sf"/>
</dbReference>
<reference evidence="2" key="1">
    <citation type="submission" date="2018-04" db="EMBL/GenBank/DDBJ databases">
        <authorList>
            <person name="Cornet L."/>
        </authorList>
    </citation>
    <scope>NUCLEOTIDE SEQUENCE [LARGE SCALE GENOMIC DNA]</scope>
</reference>
<sequence>MPVKDKLTDGLKERLENACKDLWWSSEADYPVKVVWQPSVVGDRNPTVINQWISSVHEESKIEKVDLNDFFERATTPKSWHTKDDKVQLSRLKCLKELLNAELSALQVYRCGEVEIAAYVLGYSTEGVLAGVQTVLVET</sequence>
<evidence type="ECO:0000313" key="1">
    <source>
        <dbReference type="EMBL" id="PZO23201.1"/>
    </source>
</evidence>
<accession>A0A2W4WGH5</accession>
<dbReference type="SUPFAM" id="SSF82602">
    <property type="entry name" value="Nuclease A inhibitor (NuiA)"/>
    <property type="match status" value="1"/>
</dbReference>
<comment type="caution">
    <text evidence="1">The sequence shown here is derived from an EMBL/GenBank/DDBJ whole genome shotgun (WGS) entry which is preliminary data.</text>
</comment>
<gene>
    <name evidence="1" type="ORF">DCF25_00825</name>
</gene>